<proteinExistence type="predicted"/>
<evidence type="ECO:0000256" key="1">
    <source>
        <dbReference type="SAM" id="Phobius"/>
    </source>
</evidence>
<keyword evidence="1" id="KW-1133">Transmembrane helix</keyword>
<name>A0AAV2K7A3_KNICA</name>
<dbReference type="Proteomes" id="UP001497482">
    <property type="component" value="Chromosome 17"/>
</dbReference>
<feature type="transmembrane region" description="Helical" evidence="1">
    <location>
        <begin position="12"/>
        <end position="36"/>
    </location>
</feature>
<keyword evidence="1" id="KW-0812">Transmembrane</keyword>
<organism evidence="2 3">
    <name type="scientific">Knipowitschia caucasica</name>
    <name type="common">Caucasian dwarf goby</name>
    <name type="synonym">Pomatoschistus caucasicus</name>
    <dbReference type="NCBI Taxonomy" id="637954"/>
    <lineage>
        <taxon>Eukaryota</taxon>
        <taxon>Metazoa</taxon>
        <taxon>Chordata</taxon>
        <taxon>Craniata</taxon>
        <taxon>Vertebrata</taxon>
        <taxon>Euteleostomi</taxon>
        <taxon>Actinopterygii</taxon>
        <taxon>Neopterygii</taxon>
        <taxon>Teleostei</taxon>
        <taxon>Neoteleostei</taxon>
        <taxon>Acanthomorphata</taxon>
        <taxon>Gobiaria</taxon>
        <taxon>Gobiiformes</taxon>
        <taxon>Gobioidei</taxon>
        <taxon>Gobiidae</taxon>
        <taxon>Gobiinae</taxon>
        <taxon>Knipowitschia</taxon>
    </lineage>
</organism>
<evidence type="ECO:0000313" key="2">
    <source>
        <dbReference type="EMBL" id="CAL1585811.1"/>
    </source>
</evidence>
<keyword evidence="3" id="KW-1185">Reference proteome</keyword>
<evidence type="ECO:0000313" key="3">
    <source>
        <dbReference type="Proteomes" id="UP001497482"/>
    </source>
</evidence>
<evidence type="ECO:0008006" key="4">
    <source>
        <dbReference type="Google" id="ProtNLM"/>
    </source>
</evidence>
<dbReference type="AlphaFoldDB" id="A0AAV2K7A3"/>
<gene>
    <name evidence="2" type="ORF">KC01_LOCUS15994</name>
</gene>
<reference evidence="2 3" key="1">
    <citation type="submission" date="2024-04" db="EMBL/GenBank/DDBJ databases">
        <authorList>
            <person name="Waldvogel A.-M."/>
            <person name="Schoenle A."/>
        </authorList>
    </citation>
    <scope>NUCLEOTIDE SEQUENCE [LARGE SCALE GENOMIC DNA]</scope>
</reference>
<keyword evidence="1" id="KW-0472">Membrane</keyword>
<protein>
    <recommendedName>
        <fullName evidence="4">Secreted protein</fullName>
    </recommendedName>
</protein>
<accession>A0AAV2K7A3</accession>
<dbReference type="EMBL" id="OZ035839">
    <property type="protein sequence ID" value="CAL1585811.1"/>
    <property type="molecule type" value="Genomic_DNA"/>
</dbReference>
<sequence>MLTRLQVMQCLVPLLTIFPAIILVHLLPITCSTMALRYTSFQLHRLTHCLPPPSDIAASIKHAALRVIRTHVKLT</sequence>